<reference evidence="11 13" key="1">
    <citation type="submission" date="2019-03" db="EMBL/GenBank/DDBJ databases">
        <title>Genomic Encyclopedia of Type Strains, Phase IV (KMG-IV): sequencing the most valuable type-strain genomes for metagenomic binning, comparative biology and taxonomic classification.</title>
        <authorList>
            <person name="Goeker M."/>
        </authorList>
    </citation>
    <scope>NUCLEOTIDE SEQUENCE [LARGE SCALE GENOMIC DNA]</scope>
    <source>
        <strain evidence="11 13">DSM 17474</strain>
    </source>
</reference>
<dbReference type="Pfam" id="PF14579">
    <property type="entry name" value="HHH_6"/>
    <property type="match status" value="1"/>
</dbReference>
<name>A0AAE9KGU8_9NEIS</name>
<dbReference type="InterPro" id="IPR040982">
    <property type="entry name" value="DNA_pol3_finger"/>
</dbReference>
<evidence type="ECO:0000256" key="6">
    <source>
        <dbReference type="ARBA" id="ARBA00022695"/>
    </source>
</evidence>
<dbReference type="InterPro" id="IPR004365">
    <property type="entry name" value="NA-bd_OB_tRNA"/>
</dbReference>
<dbReference type="InterPro" id="IPR003141">
    <property type="entry name" value="Pol/His_phosphatase_N"/>
</dbReference>
<keyword evidence="8" id="KW-0239">DNA-directed DNA polymerase</keyword>
<dbReference type="InterPro" id="IPR049821">
    <property type="entry name" value="PolIIIA_DnaE1_PHP"/>
</dbReference>
<dbReference type="EC" id="2.7.7.7" evidence="2"/>
<comment type="catalytic activity">
    <reaction evidence="9">
        <text>DNA(n) + a 2'-deoxyribonucleoside 5'-triphosphate = DNA(n+1) + diphosphate</text>
        <dbReference type="Rhea" id="RHEA:22508"/>
        <dbReference type="Rhea" id="RHEA-COMP:17339"/>
        <dbReference type="Rhea" id="RHEA-COMP:17340"/>
        <dbReference type="ChEBI" id="CHEBI:33019"/>
        <dbReference type="ChEBI" id="CHEBI:61560"/>
        <dbReference type="ChEBI" id="CHEBI:173112"/>
        <dbReference type="EC" id="2.7.7.7"/>
    </reaction>
</comment>
<evidence type="ECO:0000313" key="11">
    <source>
        <dbReference type="EMBL" id="TCP06508.1"/>
    </source>
</evidence>
<dbReference type="GO" id="GO:0006260">
    <property type="term" value="P:DNA replication"/>
    <property type="evidence" value="ECO:0007669"/>
    <property type="project" value="UniProtKB-KW"/>
</dbReference>
<dbReference type="EMBL" id="SLXE01000011">
    <property type="protein sequence ID" value="TCP06508.1"/>
    <property type="molecule type" value="Genomic_DNA"/>
</dbReference>
<dbReference type="GO" id="GO:0003676">
    <property type="term" value="F:nucleic acid binding"/>
    <property type="evidence" value="ECO:0007669"/>
    <property type="project" value="InterPro"/>
</dbReference>
<dbReference type="SMART" id="SM00481">
    <property type="entry name" value="POLIIIAc"/>
    <property type="match status" value="1"/>
</dbReference>
<feature type="domain" description="Polymerase/histidinol phosphatase N-terminal" evidence="10">
    <location>
        <begin position="7"/>
        <end position="74"/>
    </location>
</feature>
<dbReference type="SUPFAM" id="SSF89550">
    <property type="entry name" value="PHP domain-like"/>
    <property type="match status" value="1"/>
</dbReference>
<dbReference type="InterPro" id="IPR004805">
    <property type="entry name" value="DnaE2/DnaE/PolC"/>
</dbReference>
<keyword evidence="7" id="KW-0235">DNA replication</keyword>
<dbReference type="Proteomes" id="UP000829756">
    <property type="component" value="Chromosome"/>
</dbReference>
<keyword evidence="4" id="KW-0963">Cytoplasm</keyword>
<dbReference type="GO" id="GO:0008408">
    <property type="term" value="F:3'-5' exonuclease activity"/>
    <property type="evidence" value="ECO:0007669"/>
    <property type="project" value="InterPro"/>
</dbReference>
<evidence type="ECO:0000313" key="13">
    <source>
        <dbReference type="Proteomes" id="UP000294721"/>
    </source>
</evidence>
<dbReference type="EMBL" id="CP091507">
    <property type="protein sequence ID" value="UOO79591.1"/>
    <property type="molecule type" value="Genomic_DNA"/>
</dbReference>
<evidence type="ECO:0000256" key="3">
    <source>
        <dbReference type="ARBA" id="ARBA00019114"/>
    </source>
</evidence>
<dbReference type="InterPro" id="IPR011708">
    <property type="entry name" value="DNA_pol3_alpha_NTPase_dom"/>
</dbReference>
<evidence type="ECO:0000256" key="7">
    <source>
        <dbReference type="ARBA" id="ARBA00022705"/>
    </source>
</evidence>
<gene>
    <name evidence="12" type="primary">dnaE</name>
    <name evidence="11" type="ORF">EV680_11163</name>
    <name evidence="12" type="ORF">LVJ78_00705</name>
</gene>
<evidence type="ECO:0000256" key="5">
    <source>
        <dbReference type="ARBA" id="ARBA00022679"/>
    </source>
</evidence>
<dbReference type="KEGG" id="usu:LVJ78_00705"/>
<dbReference type="NCBIfam" id="NF004226">
    <property type="entry name" value="PRK05673.1"/>
    <property type="match status" value="1"/>
</dbReference>
<dbReference type="Pfam" id="PF01336">
    <property type="entry name" value="tRNA_anti-codon"/>
    <property type="match status" value="1"/>
</dbReference>
<accession>A0AAE9KGU8</accession>
<dbReference type="Pfam" id="PF17657">
    <property type="entry name" value="DNA_pol3_finger"/>
    <property type="match status" value="1"/>
</dbReference>
<evidence type="ECO:0000256" key="8">
    <source>
        <dbReference type="ARBA" id="ARBA00022932"/>
    </source>
</evidence>
<evidence type="ECO:0000256" key="4">
    <source>
        <dbReference type="ARBA" id="ARBA00022490"/>
    </source>
</evidence>
<dbReference type="GO" id="GO:0005737">
    <property type="term" value="C:cytoplasm"/>
    <property type="evidence" value="ECO:0007669"/>
    <property type="project" value="UniProtKB-SubCell"/>
</dbReference>
<keyword evidence="13" id="KW-1185">Reference proteome</keyword>
<dbReference type="GO" id="GO:0003887">
    <property type="term" value="F:DNA-directed DNA polymerase activity"/>
    <property type="evidence" value="ECO:0007669"/>
    <property type="project" value="UniProtKB-KW"/>
</dbReference>
<dbReference type="Gene3D" id="2.40.50.140">
    <property type="entry name" value="Nucleic acid-binding proteins"/>
    <property type="match status" value="1"/>
</dbReference>
<evidence type="ECO:0000256" key="2">
    <source>
        <dbReference type="ARBA" id="ARBA00012417"/>
    </source>
</evidence>
<dbReference type="AlphaFoldDB" id="A0AAE9KGU8"/>
<dbReference type="PANTHER" id="PTHR32294:SF0">
    <property type="entry name" value="DNA POLYMERASE III SUBUNIT ALPHA"/>
    <property type="match status" value="1"/>
</dbReference>
<evidence type="ECO:0000256" key="1">
    <source>
        <dbReference type="ARBA" id="ARBA00004496"/>
    </source>
</evidence>
<dbReference type="NCBIfam" id="TIGR00594">
    <property type="entry name" value="polc"/>
    <property type="match status" value="1"/>
</dbReference>
<evidence type="ECO:0000313" key="12">
    <source>
        <dbReference type="EMBL" id="UOO79591.1"/>
    </source>
</evidence>
<dbReference type="InterPro" id="IPR004013">
    <property type="entry name" value="PHP_dom"/>
</dbReference>
<organism evidence="12 14">
    <name type="scientific">Uruburuella suis</name>
    <dbReference type="NCBI Taxonomy" id="252130"/>
    <lineage>
        <taxon>Bacteria</taxon>
        <taxon>Pseudomonadati</taxon>
        <taxon>Pseudomonadota</taxon>
        <taxon>Betaproteobacteria</taxon>
        <taxon>Neisseriales</taxon>
        <taxon>Neisseriaceae</taxon>
        <taxon>Uruburuella</taxon>
    </lineage>
</organism>
<dbReference type="Pfam" id="PF02811">
    <property type="entry name" value="PHP"/>
    <property type="match status" value="1"/>
</dbReference>
<dbReference type="CDD" id="cd07433">
    <property type="entry name" value="PHP_PolIIIA_DnaE1"/>
    <property type="match status" value="1"/>
</dbReference>
<dbReference type="InterPro" id="IPR016195">
    <property type="entry name" value="Pol/histidinol_Pase-like"/>
</dbReference>
<dbReference type="InterPro" id="IPR012340">
    <property type="entry name" value="NA-bd_OB-fold"/>
</dbReference>
<dbReference type="InterPro" id="IPR029460">
    <property type="entry name" value="DNAPol_HHH"/>
</dbReference>
<proteinExistence type="predicted"/>
<dbReference type="Gene3D" id="1.10.10.1600">
    <property type="entry name" value="Bacterial DNA polymerase III alpha subunit, thumb domain"/>
    <property type="match status" value="1"/>
</dbReference>
<dbReference type="Pfam" id="PF07733">
    <property type="entry name" value="DNA_pol3_alpha"/>
    <property type="match status" value="1"/>
</dbReference>
<dbReference type="PANTHER" id="PTHR32294">
    <property type="entry name" value="DNA POLYMERASE III SUBUNIT ALPHA"/>
    <property type="match status" value="1"/>
</dbReference>
<dbReference type="RefSeq" id="WP_132953751.1">
    <property type="nucleotide sequence ID" value="NZ_CP091507.1"/>
</dbReference>
<evidence type="ECO:0000313" key="14">
    <source>
        <dbReference type="Proteomes" id="UP000829756"/>
    </source>
</evidence>
<keyword evidence="6 12" id="KW-0548">Nucleotidyltransferase</keyword>
<dbReference type="SUPFAM" id="SSF160975">
    <property type="entry name" value="AF1531-like"/>
    <property type="match status" value="1"/>
</dbReference>
<keyword evidence="5 12" id="KW-0808">Transferase</keyword>
<reference evidence="12" key="3">
    <citation type="journal article" date="2022" name="Res Sq">
        <title>Evolution of multicellular longitudinally dividing oral cavity symbionts (Neisseriaceae).</title>
        <authorList>
            <person name="Nyongesa S."/>
            <person name="Weber P."/>
            <person name="Bernet E."/>
            <person name="Pullido F."/>
            <person name="Nieckarz M."/>
            <person name="Delaby M."/>
            <person name="Nieves C."/>
            <person name="Viehboeck T."/>
            <person name="Krause N."/>
            <person name="Rivera-Millot A."/>
            <person name="Nakamura A."/>
            <person name="Vischer N."/>
            <person name="VanNieuwenhze M."/>
            <person name="Brun Y."/>
            <person name="Cava F."/>
            <person name="Bulgheresi S."/>
            <person name="Veyrier F."/>
        </authorList>
    </citation>
    <scope>NUCLEOTIDE SEQUENCE</scope>
    <source>
        <strain evidence="12">1258/02</strain>
    </source>
</reference>
<dbReference type="Gene3D" id="3.20.20.140">
    <property type="entry name" value="Metal-dependent hydrolases"/>
    <property type="match status" value="1"/>
</dbReference>
<dbReference type="Gene3D" id="1.10.150.870">
    <property type="match status" value="1"/>
</dbReference>
<dbReference type="InterPro" id="IPR041931">
    <property type="entry name" value="DNA_pol3_alpha_thumb_dom"/>
</dbReference>
<dbReference type="CDD" id="cd04485">
    <property type="entry name" value="DnaE_OBF"/>
    <property type="match status" value="1"/>
</dbReference>
<reference evidence="12" key="2">
    <citation type="submission" date="2021-12" db="EMBL/GenBank/DDBJ databases">
        <authorList>
            <person name="Veyrier F.J."/>
        </authorList>
    </citation>
    <scope>NUCLEOTIDE SEQUENCE</scope>
    <source>
        <strain evidence="12">1258/02</strain>
    </source>
</reference>
<evidence type="ECO:0000256" key="9">
    <source>
        <dbReference type="ARBA" id="ARBA00049244"/>
    </source>
</evidence>
<dbReference type="Proteomes" id="UP000294721">
    <property type="component" value="Unassembled WGS sequence"/>
</dbReference>
<evidence type="ECO:0000259" key="10">
    <source>
        <dbReference type="SMART" id="SM00481"/>
    </source>
</evidence>
<sequence>MTDPVYIPLRLHTEFSITDGTVRIKQAVKQAAAYGLPALGVSDLMNTFGLVKFYKACRSAGIKPIASADVWIENPEAPEKPFRAMLMVRNDAGYLRLSELLTAAYVGKDRNIDHAELRQSWLAEGDNSGLICLSGAHYGEVGANLLNGHEEAAQAAAQKYAAWFPDAFYLELQRLPERPQWETSVAGSLQIAAALDLPVVATHPTQFSNPDDFEAHEARVCIAGGWVLADKKRPHEFAPSQFFVSPEVMAERFADLPEALQNSVEIAKRCNIHITLGKNFLPQFPTPDGMSLDDYLSLLSNQGLQERMVQLYPDEAERAAQMPEYQARLDFELKIIIQMGFPGYFLIVQDFINWAKNNGCPVGPGRGSGAGSLVAYALNITDLDPLEYALLFERFLNPERVSMPDFDIDFCQSNRGRVIEYVREKYGADAVSQIVTFGTLSSKAVIRDVGRVLELPFGLCDKLSKLIPLEANRPVSLEKAMEMEPEIQTLINNEDAGQLIDLAKKLEDLTRGLGMHAGGVLIAPGKISDFSPVYQADESASPVSMYDKGDVEDVGLVKFDFLGLRNLTIIEMAQNFIAQTTGEKVDVSQIPLDDAAAYKIFSTANTTAVFQFESTGMKKMLQKAKPTQFEEIIAFVSLYRPGPMDLIPDFIDRMHGARFEYLHPLLSDVLAPTYGIMVYQEQVMQAAQVIGGYTLGGADLLRRAMGKKKVEEMVKQRATFVAGAAEKGIAQQKADEIFDYMEKFAGYGFNKSHAAAYSLVAYQTAWLKAHYPAEFMAATMSSELDNTDQLKLFYDDARANGLEFLPPDINQSDYRFTPNNQRQIRYALGAVKGTGEAAVEAIVAARQSGPFQDLLDFCERVGKAHINKRTVESLIRGGAFDSIHPNRAMLLANIDLAMSNAEQKAANANQGGLFDMMEDAIEPVQLADAPEWSESEKLAEEKQVLGFYFSGHPFGPFAAEVRQFAPLRLNKLKPQEHVRVAGFVTAVRTMMGRRGKIAFATVEDQNGQAEVMVSGQVLEEAAGRLKADRVLIMECKISRDDYSGGDALRIMANSVLDLSTARERFARSVRLSLAPHHDIRALAELIESSRQEGSRIPLQLSYRNAAAGGDLRPGARWSISPSADLFHRLEALLGARSIQVGW</sequence>
<comment type="subcellular location">
    <subcellularLocation>
        <location evidence="1">Cytoplasm</location>
    </subcellularLocation>
</comment>
<protein>
    <recommendedName>
        <fullName evidence="3">DNA polymerase III subunit alpha</fullName>
        <ecNumber evidence="2">2.7.7.7</ecNumber>
    </recommendedName>
</protein>